<dbReference type="EMBL" id="CAJOBD010012534">
    <property type="protein sequence ID" value="CAF4181461.1"/>
    <property type="molecule type" value="Genomic_DNA"/>
</dbReference>
<evidence type="ECO:0000313" key="2">
    <source>
        <dbReference type="Proteomes" id="UP000663836"/>
    </source>
</evidence>
<comment type="caution">
    <text evidence="1">The sequence shown here is derived from an EMBL/GenBank/DDBJ whole genome shotgun (WGS) entry which is preliminary data.</text>
</comment>
<accession>A0A819ZYQ5</accession>
<reference evidence="1" key="1">
    <citation type="submission" date="2021-02" db="EMBL/GenBank/DDBJ databases">
        <authorList>
            <person name="Nowell W R."/>
        </authorList>
    </citation>
    <scope>NUCLEOTIDE SEQUENCE</scope>
</reference>
<proteinExistence type="predicted"/>
<name>A0A819ZYQ5_9BILA</name>
<dbReference type="Proteomes" id="UP000663836">
    <property type="component" value="Unassembled WGS sequence"/>
</dbReference>
<protein>
    <submittedName>
        <fullName evidence="1">Uncharacterized protein</fullName>
    </submittedName>
</protein>
<sequence>MASPSSSSNTPTIFITLSDWIDTNSLTGPFTMEYTRHEFDDKDPKKMGNIYDQIRFHVDNIPSEHELDLKKAKCKRDYRLALAIWDANNVTLISYEPIVLSEHGLIEKDKPKEQNSFHMKELEIVRRPRKRSPVDF</sequence>
<evidence type="ECO:0000313" key="1">
    <source>
        <dbReference type="EMBL" id="CAF4181461.1"/>
    </source>
</evidence>
<dbReference type="AlphaFoldDB" id="A0A819ZYQ5"/>
<organism evidence="1 2">
    <name type="scientific">Rotaria sordida</name>
    <dbReference type="NCBI Taxonomy" id="392033"/>
    <lineage>
        <taxon>Eukaryota</taxon>
        <taxon>Metazoa</taxon>
        <taxon>Spiralia</taxon>
        <taxon>Gnathifera</taxon>
        <taxon>Rotifera</taxon>
        <taxon>Eurotatoria</taxon>
        <taxon>Bdelloidea</taxon>
        <taxon>Philodinida</taxon>
        <taxon>Philodinidae</taxon>
        <taxon>Rotaria</taxon>
    </lineage>
</organism>
<gene>
    <name evidence="1" type="ORF">JBS370_LOCUS35535</name>
</gene>